<feature type="compositionally biased region" description="Basic residues" evidence="1">
    <location>
        <begin position="51"/>
        <end position="60"/>
    </location>
</feature>
<dbReference type="Proteomes" id="UP001157006">
    <property type="component" value="Chromosome 6"/>
</dbReference>
<dbReference type="AlphaFoldDB" id="A0AAV1B6X4"/>
<reference evidence="2 3" key="1">
    <citation type="submission" date="2023-01" db="EMBL/GenBank/DDBJ databases">
        <authorList>
            <person name="Kreplak J."/>
        </authorList>
    </citation>
    <scope>NUCLEOTIDE SEQUENCE [LARGE SCALE GENOMIC DNA]</scope>
</reference>
<feature type="compositionally biased region" description="Low complexity" evidence="1">
    <location>
        <begin position="33"/>
        <end position="49"/>
    </location>
</feature>
<evidence type="ECO:0000313" key="3">
    <source>
        <dbReference type="Proteomes" id="UP001157006"/>
    </source>
</evidence>
<protein>
    <submittedName>
        <fullName evidence="2">Uncharacterized protein</fullName>
    </submittedName>
</protein>
<name>A0AAV1B6X4_VICFA</name>
<proteinExistence type="predicted"/>
<sequence length="138" mass="15338">MYERRSLAGNSKGIKRTSEQLKTAPFSLRVSDSSTPLKPDTLPSSSSSSITRRRNRHPNRPRPPINTANSLASVSSLQSSTSFQTRGIFRAIVMLMQGLLWSFCIIPERVSEVNLNGYKAAGQDFAWASYELGEMDKL</sequence>
<dbReference type="EMBL" id="OX451741">
    <property type="protein sequence ID" value="CAI8617070.1"/>
    <property type="molecule type" value="Genomic_DNA"/>
</dbReference>
<organism evidence="2 3">
    <name type="scientific">Vicia faba</name>
    <name type="common">Broad bean</name>
    <name type="synonym">Faba vulgaris</name>
    <dbReference type="NCBI Taxonomy" id="3906"/>
    <lineage>
        <taxon>Eukaryota</taxon>
        <taxon>Viridiplantae</taxon>
        <taxon>Streptophyta</taxon>
        <taxon>Embryophyta</taxon>
        <taxon>Tracheophyta</taxon>
        <taxon>Spermatophyta</taxon>
        <taxon>Magnoliopsida</taxon>
        <taxon>eudicotyledons</taxon>
        <taxon>Gunneridae</taxon>
        <taxon>Pentapetalae</taxon>
        <taxon>rosids</taxon>
        <taxon>fabids</taxon>
        <taxon>Fabales</taxon>
        <taxon>Fabaceae</taxon>
        <taxon>Papilionoideae</taxon>
        <taxon>50 kb inversion clade</taxon>
        <taxon>NPAAA clade</taxon>
        <taxon>Hologalegina</taxon>
        <taxon>IRL clade</taxon>
        <taxon>Fabeae</taxon>
        <taxon>Vicia</taxon>
    </lineage>
</organism>
<feature type="region of interest" description="Disordered" evidence="1">
    <location>
        <begin position="25"/>
        <end position="70"/>
    </location>
</feature>
<gene>
    <name evidence="2" type="ORF">VFH_VI058760</name>
</gene>
<feature type="region of interest" description="Disordered" evidence="1">
    <location>
        <begin position="1"/>
        <end position="20"/>
    </location>
</feature>
<evidence type="ECO:0000256" key="1">
    <source>
        <dbReference type="SAM" id="MobiDB-lite"/>
    </source>
</evidence>
<keyword evidence="3" id="KW-1185">Reference proteome</keyword>
<accession>A0AAV1B6X4</accession>
<evidence type="ECO:0000313" key="2">
    <source>
        <dbReference type="EMBL" id="CAI8617070.1"/>
    </source>
</evidence>